<dbReference type="GO" id="GO:0005737">
    <property type="term" value="C:cytoplasm"/>
    <property type="evidence" value="ECO:0007669"/>
    <property type="project" value="UniProtKB-SubCell"/>
</dbReference>
<keyword evidence="2 4" id="KW-1005">Bacterial flagellum biogenesis</keyword>
<dbReference type="SUPFAM" id="SSF141457">
    <property type="entry name" value="BH3618-like"/>
    <property type="match status" value="1"/>
</dbReference>
<protein>
    <recommendedName>
        <fullName evidence="4">Flagellar assembly factor FliW</fullName>
    </recommendedName>
</protein>
<keyword evidence="6" id="KW-1185">Reference proteome</keyword>
<keyword evidence="5" id="KW-0282">Flagellum</keyword>
<dbReference type="InterPro" id="IPR003775">
    <property type="entry name" value="Flagellar_assembly_factor_FliW"/>
</dbReference>
<keyword evidence="4" id="KW-0143">Chaperone</keyword>
<evidence type="ECO:0000313" key="6">
    <source>
        <dbReference type="Proteomes" id="UP001152172"/>
    </source>
</evidence>
<reference evidence="5" key="1">
    <citation type="submission" date="2022-05" db="EMBL/GenBank/DDBJ databases">
        <authorList>
            <person name="Colautti A."/>
            <person name="Iacumin L."/>
        </authorList>
    </citation>
    <scope>NUCLEOTIDE SEQUENCE</scope>
    <source>
        <strain evidence="5">DSM 30747</strain>
    </source>
</reference>
<evidence type="ECO:0000256" key="3">
    <source>
        <dbReference type="ARBA" id="ARBA00022845"/>
    </source>
</evidence>
<evidence type="ECO:0000256" key="1">
    <source>
        <dbReference type="ARBA" id="ARBA00022490"/>
    </source>
</evidence>
<proteinExistence type="inferred from homology"/>
<organism evidence="5 6">
    <name type="scientific">Psychrobacillus psychrodurans</name>
    <dbReference type="NCBI Taxonomy" id="126157"/>
    <lineage>
        <taxon>Bacteria</taxon>
        <taxon>Bacillati</taxon>
        <taxon>Bacillota</taxon>
        <taxon>Bacilli</taxon>
        <taxon>Bacillales</taxon>
        <taxon>Bacillaceae</taxon>
        <taxon>Psychrobacillus</taxon>
    </lineage>
</organism>
<accession>A0A9X3L950</accession>
<name>A0A9X3L950_9BACI</name>
<keyword evidence="1 4" id="KW-0963">Cytoplasm</keyword>
<dbReference type="PANTHER" id="PTHR39190">
    <property type="entry name" value="FLAGELLAR ASSEMBLY FACTOR FLIW"/>
    <property type="match status" value="1"/>
</dbReference>
<keyword evidence="5" id="KW-0969">Cilium</keyword>
<dbReference type="GO" id="GO:0006417">
    <property type="term" value="P:regulation of translation"/>
    <property type="evidence" value="ECO:0007669"/>
    <property type="project" value="UniProtKB-KW"/>
</dbReference>
<dbReference type="Gene3D" id="2.30.290.10">
    <property type="entry name" value="BH3618-like"/>
    <property type="match status" value="1"/>
</dbReference>
<dbReference type="RefSeq" id="WP_269920528.1">
    <property type="nucleotide sequence ID" value="NZ_JAMKBI010000001.1"/>
</dbReference>
<dbReference type="GO" id="GO:0044780">
    <property type="term" value="P:bacterial-type flagellum assembly"/>
    <property type="evidence" value="ECO:0007669"/>
    <property type="project" value="UniProtKB-UniRule"/>
</dbReference>
<dbReference type="PANTHER" id="PTHR39190:SF1">
    <property type="entry name" value="FLAGELLAR ASSEMBLY FACTOR FLIW"/>
    <property type="match status" value="1"/>
</dbReference>
<evidence type="ECO:0000256" key="4">
    <source>
        <dbReference type="HAMAP-Rule" id="MF_01185"/>
    </source>
</evidence>
<keyword evidence="5" id="KW-0966">Cell projection</keyword>
<sequence>MNIETKFLGQLTIEETEIIHFSNGLPGFEENKEFVILPLEKDSPFAILQSIKQKEIGFVIALPFLFKEDYAFDISEEDKEELQIEAVGDILTYSIVTLKEPFNNSTINLQAPVIINHKRKIAKQLVLHENSHQLRYPIEGGKL</sequence>
<gene>
    <name evidence="4" type="primary">fliW</name>
    <name evidence="5" type="ORF">M9R61_00575</name>
</gene>
<dbReference type="AlphaFoldDB" id="A0A9X3L950"/>
<comment type="similarity">
    <text evidence="4">Belongs to the FliW family.</text>
</comment>
<comment type="subunit">
    <text evidence="4">Interacts with translational regulator CsrA and flagellin(s).</text>
</comment>
<dbReference type="HAMAP" id="MF_01185">
    <property type="entry name" value="FliW"/>
    <property type="match status" value="1"/>
</dbReference>
<comment type="function">
    <text evidence="4">Acts as an anti-CsrA protein, binds CsrA and prevents it from repressing translation of its target genes, one of which is flagellin. Binds to flagellin and participates in the assembly of the flagellum.</text>
</comment>
<evidence type="ECO:0000313" key="5">
    <source>
        <dbReference type="EMBL" id="MCZ8531834.1"/>
    </source>
</evidence>
<evidence type="ECO:0000256" key="2">
    <source>
        <dbReference type="ARBA" id="ARBA00022795"/>
    </source>
</evidence>
<dbReference type="InterPro" id="IPR024046">
    <property type="entry name" value="Flagellar_assmbl_FliW_dom_sf"/>
</dbReference>
<comment type="caution">
    <text evidence="5">The sequence shown here is derived from an EMBL/GenBank/DDBJ whole genome shotgun (WGS) entry which is preliminary data.</text>
</comment>
<comment type="subcellular location">
    <subcellularLocation>
        <location evidence="4">Cytoplasm</location>
    </subcellularLocation>
</comment>
<dbReference type="NCBIfam" id="NF009793">
    <property type="entry name" value="PRK13285.1-1"/>
    <property type="match status" value="1"/>
</dbReference>
<dbReference type="Proteomes" id="UP001152172">
    <property type="component" value="Unassembled WGS sequence"/>
</dbReference>
<keyword evidence="3 4" id="KW-0810">Translation regulation</keyword>
<dbReference type="EMBL" id="JAMKBI010000001">
    <property type="protein sequence ID" value="MCZ8531834.1"/>
    <property type="molecule type" value="Genomic_DNA"/>
</dbReference>
<dbReference type="Pfam" id="PF02623">
    <property type="entry name" value="FliW"/>
    <property type="match status" value="1"/>
</dbReference>